<dbReference type="InterPro" id="IPR045153">
    <property type="entry name" value="Est1/Ebs1-like"/>
</dbReference>
<dbReference type="PANTHER" id="PTHR15696">
    <property type="entry name" value="SMG-7 SUPPRESSOR WITH MORPHOLOGICAL EFFECT ON GENITALIA PROTEIN 7"/>
    <property type="match status" value="1"/>
</dbReference>
<reference evidence="1 2" key="1">
    <citation type="submission" date="2019-04" db="EMBL/GenBank/DDBJ databases">
        <title>Comparative genomics and transcriptomics to analyze fruiting body development in filamentous ascomycetes.</title>
        <authorList>
            <consortium name="DOE Joint Genome Institute"/>
            <person name="Lutkenhaus R."/>
            <person name="Traeger S."/>
            <person name="Breuer J."/>
            <person name="Kuo A."/>
            <person name="Lipzen A."/>
            <person name="Pangilinan J."/>
            <person name="Dilworth D."/>
            <person name="Sandor L."/>
            <person name="Poggeler S."/>
            <person name="Barry K."/>
            <person name="Grigoriev I.V."/>
            <person name="Nowrousian M."/>
        </authorList>
    </citation>
    <scope>NUCLEOTIDE SEQUENCE [LARGE SCALE GENOMIC DNA]</scope>
    <source>
        <strain evidence="1 2">CBS 389.68</strain>
    </source>
</reference>
<sequence>MLIREHITRNVDQGQLVAEIKGIYAGLMLVESKCVDVDLLQHEIALDPERNTAPLDKKQWKALIFLHRTLLNEFHDFFLAAQHPQSTDALKKLGTKYAMPARMWRHGIHTFLELLRYRLPESQEFLYFWISVSYGMLTLMYETVPKYRDTWTECLGDLARYRVGVETEDDDIRDQWRETGRAWYIRGTDTCPYLGRMYHHLALCARPNMLIQLFYYCKALNHLRLVWLWSRQSPASAAL</sequence>
<proteinExistence type="predicted"/>
<dbReference type="GO" id="GO:0070034">
    <property type="term" value="F:telomerase RNA binding"/>
    <property type="evidence" value="ECO:0007669"/>
    <property type="project" value="TreeGrafter"/>
</dbReference>
<dbReference type="OrthoDB" id="2017974at2759"/>
<dbReference type="GO" id="GO:0000184">
    <property type="term" value="P:nuclear-transcribed mRNA catabolic process, nonsense-mediated decay"/>
    <property type="evidence" value="ECO:0007669"/>
    <property type="project" value="TreeGrafter"/>
</dbReference>
<dbReference type="GO" id="GO:0005697">
    <property type="term" value="C:telomerase holoenzyme complex"/>
    <property type="evidence" value="ECO:0007669"/>
    <property type="project" value="TreeGrafter"/>
</dbReference>
<keyword evidence="2" id="KW-1185">Reference proteome</keyword>
<name>A0A4S2MJ00_9PEZI</name>
<dbReference type="STRING" id="341454.A0A4S2MJ00"/>
<evidence type="ECO:0008006" key="3">
    <source>
        <dbReference type="Google" id="ProtNLM"/>
    </source>
</evidence>
<dbReference type="AlphaFoldDB" id="A0A4S2MJ00"/>
<dbReference type="EMBL" id="ML220163">
    <property type="protein sequence ID" value="TGZ76931.1"/>
    <property type="molecule type" value="Genomic_DNA"/>
</dbReference>
<evidence type="ECO:0000313" key="1">
    <source>
        <dbReference type="EMBL" id="TGZ76931.1"/>
    </source>
</evidence>
<evidence type="ECO:0000313" key="2">
    <source>
        <dbReference type="Proteomes" id="UP000298138"/>
    </source>
</evidence>
<dbReference type="GO" id="GO:0042162">
    <property type="term" value="F:telomeric DNA binding"/>
    <property type="evidence" value="ECO:0007669"/>
    <property type="project" value="TreeGrafter"/>
</dbReference>
<dbReference type="SUPFAM" id="SSF48452">
    <property type="entry name" value="TPR-like"/>
    <property type="match status" value="1"/>
</dbReference>
<dbReference type="PANTHER" id="PTHR15696:SF0">
    <property type="entry name" value="TELOMERASE-BINDING PROTEIN EST1A"/>
    <property type="match status" value="1"/>
</dbReference>
<dbReference type="InterPro" id="IPR011990">
    <property type="entry name" value="TPR-like_helical_dom_sf"/>
</dbReference>
<dbReference type="Proteomes" id="UP000298138">
    <property type="component" value="Unassembled WGS sequence"/>
</dbReference>
<dbReference type="InParanoid" id="A0A4S2MJ00"/>
<gene>
    <name evidence="1" type="ORF">EX30DRAFT_356515</name>
</gene>
<organism evidence="1 2">
    <name type="scientific">Ascodesmis nigricans</name>
    <dbReference type="NCBI Taxonomy" id="341454"/>
    <lineage>
        <taxon>Eukaryota</taxon>
        <taxon>Fungi</taxon>
        <taxon>Dikarya</taxon>
        <taxon>Ascomycota</taxon>
        <taxon>Pezizomycotina</taxon>
        <taxon>Pezizomycetes</taxon>
        <taxon>Pezizales</taxon>
        <taxon>Ascodesmidaceae</taxon>
        <taxon>Ascodesmis</taxon>
    </lineage>
</organism>
<dbReference type="Gene3D" id="1.25.40.10">
    <property type="entry name" value="Tetratricopeptide repeat domain"/>
    <property type="match status" value="1"/>
</dbReference>
<accession>A0A4S2MJ00</accession>
<protein>
    <recommendedName>
        <fullName evidence="3">DNA/RNA-binding domain-containing protein</fullName>
    </recommendedName>
</protein>